<proteinExistence type="predicted"/>
<reference evidence="1" key="1">
    <citation type="journal article" date="2020" name="Stud. Mycol.">
        <title>101 Dothideomycetes genomes: a test case for predicting lifestyles and emergence of pathogens.</title>
        <authorList>
            <person name="Haridas S."/>
            <person name="Albert R."/>
            <person name="Binder M."/>
            <person name="Bloem J."/>
            <person name="Labutti K."/>
            <person name="Salamov A."/>
            <person name="Andreopoulos B."/>
            <person name="Baker S."/>
            <person name="Barry K."/>
            <person name="Bills G."/>
            <person name="Bluhm B."/>
            <person name="Cannon C."/>
            <person name="Castanera R."/>
            <person name="Culley D."/>
            <person name="Daum C."/>
            <person name="Ezra D."/>
            <person name="Gonzalez J."/>
            <person name="Henrissat B."/>
            <person name="Kuo A."/>
            <person name="Liang C."/>
            <person name="Lipzen A."/>
            <person name="Lutzoni F."/>
            <person name="Magnuson J."/>
            <person name="Mondo S."/>
            <person name="Nolan M."/>
            <person name="Ohm R."/>
            <person name="Pangilinan J."/>
            <person name="Park H.-J."/>
            <person name="Ramirez L."/>
            <person name="Alfaro M."/>
            <person name="Sun H."/>
            <person name="Tritt A."/>
            <person name="Yoshinaga Y."/>
            <person name="Zwiers L.-H."/>
            <person name="Turgeon B."/>
            <person name="Goodwin S."/>
            <person name="Spatafora J."/>
            <person name="Crous P."/>
            <person name="Grigoriev I."/>
        </authorList>
    </citation>
    <scope>NUCLEOTIDE SEQUENCE</scope>
    <source>
        <strain evidence="1">CBS 125425</strain>
    </source>
</reference>
<name>A0A9P4USY8_9PLEO</name>
<comment type="caution">
    <text evidence="1">The sequence shown here is derived from an EMBL/GenBank/DDBJ whole genome shotgun (WGS) entry which is preliminary data.</text>
</comment>
<sequence length="235" mass="26309">MATHEKDDGSLPSYEDSVDPLRQTHFSSRGQQILDRLALVRAQHLRSLIDDQIIPIVEQQALYGIAQTTIAMIPSDINLPVEEEAKSEFGFDAANNEKKVDVVGFSSDHVPQIITLEGQINRTEFWRDQAIVIELERVLRESLNASLHLQPSKPQQSTARQSYQKPPKSKIFGRRANAVGQELPFGGQTAVEPENVAQVLVRARLEEVCLRTVNEFGLYDTMSKQCVVVSVDARC</sequence>
<evidence type="ECO:0000313" key="1">
    <source>
        <dbReference type="EMBL" id="KAF2727257.1"/>
    </source>
</evidence>
<dbReference type="Proteomes" id="UP000799444">
    <property type="component" value="Unassembled WGS sequence"/>
</dbReference>
<evidence type="ECO:0000313" key="2">
    <source>
        <dbReference type="Proteomes" id="UP000799444"/>
    </source>
</evidence>
<dbReference type="OrthoDB" id="3914029at2759"/>
<accession>A0A9P4USY8</accession>
<protein>
    <submittedName>
        <fullName evidence="1">Uncharacterized protein</fullName>
    </submittedName>
</protein>
<dbReference type="AlphaFoldDB" id="A0A9P4USY8"/>
<dbReference type="EMBL" id="ML996344">
    <property type="protein sequence ID" value="KAF2727257.1"/>
    <property type="molecule type" value="Genomic_DNA"/>
</dbReference>
<keyword evidence="2" id="KW-1185">Reference proteome</keyword>
<gene>
    <name evidence="1" type="ORF">EJ04DRAFT_517383</name>
</gene>
<organism evidence="1 2">
    <name type="scientific">Polyplosphaeria fusca</name>
    <dbReference type="NCBI Taxonomy" id="682080"/>
    <lineage>
        <taxon>Eukaryota</taxon>
        <taxon>Fungi</taxon>
        <taxon>Dikarya</taxon>
        <taxon>Ascomycota</taxon>
        <taxon>Pezizomycotina</taxon>
        <taxon>Dothideomycetes</taxon>
        <taxon>Pleosporomycetidae</taxon>
        <taxon>Pleosporales</taxon>
        <taxon>Tetraplosphaeriaceae</taxon>
        <taxon>Polyplosphaeria</taxon>
    </lineage>
</organism>